<keyword evidence="2" id="KW-1185">Reference proteome</keyword>
<name>A0A9P3UPG7_LYOSH</name>
<evidence type="ECO:0000313" key="2">
    <source>
        <dbReference type="Proteomes" id="UP001063166"/>
    </source>
</evidence>
<dbReference type="Gene3D" id="3.30.460.40">
    <property type="match status" value="1"/>
</dbReference>
<dbReference type="AlphaFoldDB" id="A0A9P3UPG7"/>
<evidence type="ECO:0000313" key="1">
    <source>
        <dbReference type="EMBL" id="GLB42744.1"/>
    </source>
</evidence>
<sequence length="88" mass="9439">MPTLPTRLFPVAKIVFDALKKSGGKGIIFGGAAAAMNGSVRQTRDVDINVTAFPEFDSSDMSVLARSGSHNMMKVTSFSSILETFDPR</sequence>
<dbReference type="Proteomes" id="UP001063166">
    <property type="component" value="Unassembled WGS sequence"/>
</dbReference>
<protein>
    <submittedName>
        <fullName evidence="1">Uncharacterized protein</fullName>
    </submittedName>
</protein>
<proteinExistence type="predicted"/>
<gene>
    <name evidence="1" type="ORF">LshimejAT787_1201930</name>
</gene>
<dbReference type="EMBL" id="BRPK01000012">
    <property type="protein sequence ID" value="GLB42744.1"/>
    <property type="molecule type" value="Genomic_DNA"/>
</dbReference>
<accession>A0A9P3UPG7</accession>
<reference evidence="1" key="1">
    <citation type="submission" date="2022-07" db="EMBL/GenBank/DDBJ databases">
        <title>The genome of Lyophyllum shimeji provides insight into the initial evolution of ectomycorrhizal fungal genome.</title>
        <authorList>
            <person name="Kobayashi Y."/>
            <person name="Shibata T."/>
            <person name="Hirakawa H."/>
            <person name="Shigenobu S."/>
            <person name="Nishiyama T."/>
            <person name="Yamada A."/>
            <person name="Hasebe M."/>
            <person name="Kawaguchi M."/>
        </authorList>
    </citation>
    <scope>NUCLEOTIDE SEQUENCE</scope>
    <source>
        <strain evidence="1">AT787</strain>
    </source>
</reference>
<comment type="caution">
    <text evidence="1">The sequence shown here is derived from an EMBL/GenBank/DDBJ whole genome shotgun (WGS) entry which is preliminary data.</text>
</comment>
<organism evidence="1 2">
    <name type="scientific">Lyophyllum shimeji</name>
    <name type="common">Hon-shimeji</name>
    <name type="synonym">Tricholoma shimeji</name>
    <dbReference type="NCBI Taxonomy" id="47721"/>
    <lineage>
        <taxon>Eukaryota</taxon>
        <taxon>Fungi</taxon>
        <taxon>Dikarya</taxon>
        <taxon>Basidiomycota</taxon>
        <taxon>Agaricomycotina</taxon>
        <taxon>Agaricomycetes</taxon>
        <taxon>Agaricomycetidae</taxon>
        <taxon>Agaricales</taxon>
        <taxon>Tricholomatineae</taxon>
        <taxon>Lyophyllaceae</taxon>
        <taxon>Lyophyllum</taxon>
    </lineage>
</organism>